<feature type="compositionally biased region" description="Polar residues" evidence="1">
    <location>
        <begin position="7"/>
        <end position="22"/>
    </location>
</feature>
<evidence type="ECO:0000256" key="1">
    <source>
        <dbReference type="SAM" id="MobiDB-lite"/>
    </source>
</evidence>
<name>A0A1X7R3K3_9SACH</name>
<dbReference type="Proteomes" id="UP000196158">
    <property type="component" value="Unassembled WGS sequence"/>
</dbReference>
<accession>A0A1X7R3K3</accession>
<dbReference type="AlphaFoldDB" id="A0A1X7R3K3"/>
<organism evidence="2 3">
    <name type="scientific">Maudiozyma saulgeensis</name>
    <dbReference type="NCBI Taxonomy" id="1789683"/>
    <lineage>
        <taxon>Eukaryota</taxon>
        <taxon>Fungi</taxon>
        <taxon>Dikarya</taxon>
        <taxon>Ascomycota</taxon>
        <taxon>Saccharomycotina</taxon>
        <taxon>Saccharomycetes</taxon>
        <taxon>Saccharomycetales</taxon>
        <taxon>Saccharomycetaceae</taxon>
        <taxon>Maudiozyma</taxon>
    </lineage>
</organism>
<evidence type="ECO:0000313" key="2">
    <source>
        <dbReference type="EMBL" id="SMN20030.1"/>
    </source>
</evidence>
<proteinExistence type="predicted"/>
<dbReference type="STRING" id="1789683.A0A1X7R3K3"/>
<feature type="region of interest" description="Disordered" evidence="1">
    <location>
        <begin position="1"/>
        <end position="29"/>
    </location>
</feature>
<dbReference type="EMBL" id="FXLY01000004">
    <property type="protein sequence ID" value="SMN20030.1"/>
    <property type="molecule type" value="Genomic_DNA"/>
</dbReference>
<feature type="compositionally biased region" description="Basic and acidic residues" evidence="1">
    <location>
        <begin position="289"/>
        <end position="316"/>
    </location>
</feature>
<gene>
    <name evidence="2" type="ORF">KASA_0O06754G</name>
</gene>
<reference evidence="2 3" key="1">
    <citation type="submission" date="2017-04" db="EMBL/GenBank/DDBJ databases">
        <authorList>
            <person name="Afonso C.L."/>
            <person name="Miller P.J."/>
            <person name="Scott M.A."/>
            <person name="Spackman E."/>
            <person name="Goraichik I."/>
            <person name="Dimitrov K.M."/>
            <person name="Suarez D.L."/>
            <person name="Swayne D.E."/>
        </authorList>
    </citation>
    <scope>NUCLEOTIDE SEQUENCE [LARGE SCALE GENOMIC DNA]</scope>
</reference>
<evidence type="ECO:0000313" key="3">
    <source>
        <dbReference type="Proteomes" id="UP000196158"/>
    </source>
</evidence>
<keyword evidence="3" id="KW-1185">Reference proteome</keyword>
<sequence>MTDKFDSSSPSVSQEITPTGFSSDGEPLSESVRSLLNDNIFKENEQALSDKQKSYDRDRAYHKCLSLFIRGNIKECLESMAENNLLSEEFLNGNIEVYDLYLTASNEISDFQDLGVTLKNVVRDTFSGDMKSLKMIHHYTSDIEKEMEFWSKYFNNCIKTIRIRRNDNEFAISLQDELKQVLLKCTNKISKEEADEEVTIPTMLYLQKLVYLYIFELEIENLGSKPNVKLYHKLCSSIPHLSEILTNNITDGNDTSCEASILARLEPPPNKKKTISPPRETSRIRKHQNHESTDEDHNATSTRESSKTTENDDQLKHSTGFKTKMLTYIKSNKYVQRIVHNDRLNIIIDHILNIEAHPQTIILATVAAVIVLRYTHRRIRYIFRNFPALINKILPYFTEFISLLATT</sequence>
<dbReference type="OrthoDB" id="4068104at2759"/>
<protein>
    <submittedName>
        <fullName evidence="2">Similar to Saccharomyces cerevisiae YOL044W PEX15 Phosphorylated tail-anchored type II integral peroxisomal membrane protein required for peroxisome biogenesis</fullName>
    </submittedName>
</protein>
<feature type="region of interest" description="Disordered" evidence="1">
    <location>
        <begin position="262"/>
        <end position="316"/>
    </location>
</feature>